<dbReference type="Pfam" id="PF12796">
    <property type="entry name" value="Ank_2"/>
    <property type="match status" value="1"/>
</dbReference>
<gene>
    <name evidence="5" type="ORF">PAC_17711</name>
</gene>
<dbReference type="PROSITE" id="PS50297">
    <property type="entry name" value="ANK_REP_REGION"/>
    <property type="match status" value="3"/>
</dbReference>
<dbReference type="SMART" id="SM00248">
    <property type="entry name" value="ANK"/>
    <property type="match status" value="7"/>
</dbReference>
<feature type="compositionally biased region" description="Polar residues" evidence="2">
    <location>
        <begin position="1189"/>
        <end position="1229"/>
    </location>
</feature>
<dbReference type="InterPro" id="IPR010730">
    <property type="entry name" value="HET"/>
</dbReference>
<dbReference type="PROSITE" id="PS50088">
    <property type="entry name" value="ANK_REPEAT"/>
    <property type="match status" value="3"/>
</dbReference>
<protein>
    <submittedName>
        <fullName evidence="5">Uncharacterized protein</fullName>
    </submittedName>
</protein>
<evidence type="ECO:0000313" key="5">
    <source>
        <dbReference type="EMBL" id="CZR67812.1"/>
    </source>
</evidence>
<feature type="compositionally biased region" description="Polar residues" evidence="2">
    <location>
        <begin position="1090"/>
        <end position="1110"/>
    </location>
</feature>
<feature type="compositionally biased region" description="Polar residues" evidence="2">
    <location>
        <begin position="1060"/>
        <end position="1076"/>
    </location>
</feature>
<evidence type="ECO:0000259" key="4">
    <source>
        <dbReference type="Pfam" id="PF26640"/>
    </source>
</evidence>
<dbReference type="InterPro" id="IPR058525">
    <property type="entry name" value="DUF8212"/>
</dbReference>
<evidence type="ECO:0000259" key="3">
    <source>
        <dbReference type="Pfam" id="PF06985"/>
    </source>
</evidence>
<dbReference type="SUPFAM" id="SSF48403">
    <property type="entry name" value="Ankyrin repeat"/>
    <property type="match status" value="1"/>
</dbReference>
<accession>A0A1L7XRX4</accession>
<feature type="region of interest" description="Disordered" evidence="2">
    <location>
        <begin position="1139"/>
        <end position="1265"/>
    </location>
</feature>
<feature type="repeat" description="ANK" evidence="1">
    <location>
        <begin position="860"/>
        <end position="892"/>
    </location>
</feature>
<dbReference type="Pfam" id="PF06985">
    <property type="entry name" value="HET"/>
    <property type="match status" value="1"/>
</dbReference>
<dbReference type="InterPro" id="IPR036770">
    <property type="entry name" value="Ankyrin_rpt-contain_sf"/>
</dbReference>
<dbReference type="Pfam" id="PF26640">
    <property type="entry name" value="DUF8212"/>
    <property type="match status" value="1"/>
</dbReference>
<evidence type="ECO:0000256" key="1">
    <source>
        <dbReference type="PROSITE-ProRule" id="PRU00023"/>
    </source>
</evidence>
<dbReference type="InterPro" id="IPR002110">
    <property type="entry name" value="Ankyrin_rpt"/>
</dbReference>
<evidence type="ECO:0000256" key="2">
    <source>
        <dbReference type="SAM" id="MobiDB-lite"/>
    </source>
</evidence>
<dbReference type="Proteomes" id="UP000184330">
    <property type="component" value="Unassembled WGS sequence"/>
</dbReference>
<name>A0A1L7XRX4_9HELO</name>
<dbReference type="PANTHER" id="PTHR10622">
    <property type="entry name" value="HET DOMAIN-CONTAINING PROTEIN"/>
    <property type="match status" value="1"/>
</dbReference>
<sequence>MRLLDAKRLELVDVRDDEIPPYAILSHTWGDEEITLQELRHMKTRIPQPLDKRKRNIVDKKGFVKVKDAAALAVKRGFSYLWVDTCCIDKSSSAELSEAINSMYLWYQQSEECYAYLSDVKPAKEENWARGDSSLRRSRWFARGWTLQELIAPKSVHFYAKDWSLLGHKDGPIPFMNIISELTGIDGEVLDGRIDPLQLSISARMKWASHRETTRLEDTAYCLMGLFQVNMPLLYGEGHRAFTRLQEEIIQRTDDQSLYAWNSFDDAEEDPDALSGLLAHSPEQFKAAGNIQPLPPSPVYASAPSGMTNHGLRVQMFLRPILEADGVSMEEDYYAILDCFIQVGDLYQCPVICLRRLSQDQYARLQTKSRMLLPPMQAEFPEYEGYRTIYVRQQPVYYHLPQFRISPFHMHNEFNDKTRQDYKLTEIYPPRQWNSSTMTMKVKYSRKLQAMGVFRFQSPHSHDKKVDVVVGLRRLDAMQWEGWCFQRSCGVDPLELTLTSINQKVSDLTRAKKSVITSGMLRDSLGDDCRLLTDATVEGMQLQGRLYISISMSLKPEIQTSEVVRSLSTRTGYVFPTSESRIRVPFLRDFQVRTLTGPCSRNFGTAAPVFRALNDSGNADPLAVRGRPSPFSGTTVYDGTAEDDEIGFNAYHFMIPLHQFLDHVRDRKLLNDPPDPLDELALALFTGNSFDVERLLATDIELEAQTADVYGFAPLHWAVVGGFDESIYALLEKGADPFSVTREGWTAMHVAAIFNEPAWKAISHHISDERLGKLAESRTKDHLETPLHLAAAYGSSHIGLSFFRDLSRDVLPHSTPFARNKYDETPFHRAAACNNVGILRTIVTERQYSRLYFVDYVDQYGRSPLWHAAATGALDAVKYLLSIQASTNLTDDLGRSPLHAACRGGHHETVKCLLQEGARQSGETSVLGLTPLDYAAMFGHVECLETLLDFNSRHALLVSTPASLSLQNKALHIAASCRWPKCVMLLCSSGANPFRSYDHYLKLDEGKGFAIVIDKEGDAIFASAEEGHATITAYMKACFSPVKVQEPSESDGDQAGRLNPGTQDLVDSNNQTSTQPVGLPQSAPPLSYAPPQSYSYGPQQSASYQGTSPSAGYSSLVPNRYTSASESYRDSLVARPSAPFADKPSRIGSHSATLPAYSSPAYQGGSQNSNTHNSLQSIDPYPRAGSVQDPRQQSLGYTYSTPQPRSQSYAGNSLSYSYGTPQPGGSQSYGVIPRPVTEPGNRYPSLPAPHVPRPYHSEPAQPGSSGPAFYPQPILQTTSVLANLVHMLGNIGNPSMLLEDPPTDLRMRHYDSAINGFVYQVPEESAMMGLGIEELPVPVYELGAGDVPNTRFEPSVSVLPKIREGGEPVTRGSDENLEVPASAASLHLLSPLVSSIQTPGSWDRLG</sequence>
<organism evidence="5 6">
    <name type="scientific">Phialocephala subalpina</name>
    <dbReference type="NCBI Taxonomy" id="576137"/>
    <lineage>
        <taxon>Eukaryota</taxon>
        <taxon>Fungi</taxon>
        <taxon>Dikarya</taxon>
        <taxon>Ascomycota</taxon>
        <taxon>Pezizomycotina</taxon>
        <taxon>Leotiomycetes</taxon>
        <taxon>Helotiales</taxon>
        <taxon>Mollisiaceae</taxon>
        <taxon>Phialocephala</taxon>
        <taxon>Phialocephala fortinii species complex</taxon>
    </lineage>
</organism>
<feature type="region of interest" description="Disordered" evidence="2">
    <location>
        <begin position="1045"/>
        <end position="1110"/>
    </location>
</feature>
<feature type="domain" description="DUF8212" evidence="4">
    <location>
        <begin position="240"/>
        <end position="284"/>
    </location>
</feature>
<proteinExistence type="predicted"/>
<feature type="domain" description="Heterokaryon incompatibility" evidence="3">
    <location>
        <begin position="22"/>
        <end position="122"/>
    </location>
</feature>
<evidence type="ECO:0000313" key="6">
    <source>
        <dbReference type="Proteomes" id="UP000184330"/>
    </source>
</evidence>
<keyword evidence="6" id="KW-1185">Reference proteome</keyword>
<feature type="compositionally biased region" description="Polar residues" evidence="2">
    <location>
        <begin position="1160"/>
        <end position="1177"/>
    </location>
</feature>
<dbReference type="STRING" id="576137.A0A1L7XRX4"/>
<dbReference type="Gene3D" id="1.25.40.20">
    <property type="entry name" value="Ankyrin repeat-containing domain"/>
    <property type="match status" value="2"/>
</dbReference>
<dbReference type="PANTHER" id="PTHR10622:SF12">
    <property type="entry name" value="HET DOMAIN-CONTAINING PROTEIN"/>
    <property type="match status" value="1"/>
</dbReference>
<feature type="repeat" description="ANK" evidence="1">
    <location>
        <begin position="893"/>
        <end position="925"/>
    </location>
</feature>
<dbReference type="OrthoDB" id="194358at2759"/>
<keyword evidence="1" id="KW-0040">ANK repeat</keyword>
<reference evidence="5 6" key="1">
    <citation type="submission" date="2016-03" db="EMBL/GenBank/DDBJ databases">
        <authorList>
            <person name="Ploux O."/>
        </authorList>
    </citation>
    <scope>NUCLEOTIDE SEQUENCE [LARGE SCALE GENOMIC DNA]</scope>
    <source>
        <strain evidence="5 6">UAMH 11012</strain>
    </source>
</reference>
<dbReference type="EMBL" id="FJOG01000047">
    <property type="protein sequence ID" value="CZR67812.1"/>
    <property type="molecule type" value="Genomic_DNA"/>
</dbReference>
<feature type="repeat" description="ANK" evidence="1">
    <location>
        <begin position="710"/>
        <end position="742"/>
    </location>
</feature>